<comment type="caution">
    <text evidence="7">The sequence shown here is derived from an EMBL/GenBank/DDBJ whole genome shotgun (WGS) entry which is preliminary data.</text>
</comment>
<dbReference type="PANTHER" id="PTHR38097:SF2">
    <property type="entry name" value="DNA-BINDING PROTEIN STPA"/>
    <property type="match status" value="1"/>
</dbReference>
<keyword evidence="4" id="KW-0238">DNA-binding</keyword>
<organism evidence="7 8">
    <name type="scientific">Tahibacter harae</name>
    <dbReference type="NCBI Taxonomy" id="2963937"/>
    <lineage>
        <taxon>Bacteria</taxon>
        <taxon>Pseudomonadati</taxon>
        <taxon>Pseudomonadota</taxon>
        <taxon>Gammaproteobacteria</taxon>
        <taxon>Lysobacterales</taxon>
        <taxon>Rhodanobacteraceae</taxon>
        <taxon>Tahibacter</taxon>
    </lineage>
</organism>
<evidence type="ECO:0000256" key="1">
    <source>
        <dbReference type="ARBA" id="ARBA00004453"/>
    </source>
</evidence>
<evidence type="ECO:0000313" key="8">
    <source>
        <dbReference type="Proteomes" id="UP001165498"/>
    </source>
</evidence>
<dbReference type="EMBL" id="JANFQO010000014">
    <property type="protein sequence ID" value="MCQ4166122.1"/>
    <property type="molecule type" value="Genomic_DNA"/>
</dbReference>
<dbReference type="RefSeq" id="WP_255915310.1">
    <property type="nucleotide sequence ID" value="NZ_JANFQO010000014.1"/>
</dbReference>
<keyword evidence="8" id="KW-1185">Reference proteome</keyword>
<dbReference type="SMART" id="SM00528">
    <property type="entry name" value="HNS"/>
    <property type="match status" value="1"/>
</dbReference>
<dbReference type="InterPro" id="IPR027444">
    <property type="entry name" value="H-NS_C_dom"/>
</dbReference>
<evidence type="ECO:0000313" key="7">
    <source>
        <dbReference type="EMBL" id="MCQ4166122.1"/>
    </source>
</evidence>
<dbReference type="InterPro" id="IPR037150">
    <property type="entry name" value="H-NS_C_dom_sf"/>
</dbReference>
<comment type="similarity">
    <text evidence="2">Belongs to the histone-like protein H-NS family.</text>
</comment>
<evidence type="ECO:0000259" key="6">
    <source>
        <dbReference type="SMART" id="SM00528"/>
    </source>
</evidence>
<proteinExistence type="inferred from homology"/>
<sequence length="104" mass="12009">MAIDVESLDPKQLAELIARANQRQQDMQRQRLSEVREKLIGIARKEGFTIEELFGAARRGKRPVKPKYRNPNAPFETWSGRGKQPHWFRAALQAGRKEKELLIG</sequence>
<protein>
    <submittedName>
        <fullName evidence="7">H-NS histone family protein</fullName>
    </submittedName>
</protein>
<comment type="subcellular location">
    <subcellularLocation>
        <location evidence="1">Cytoplasm</location>
        <location evidence="1">Nucleoid</location>
    </subcellularLocation>
</comment>
<dbReference type="PANTHER" id="PTHR38097">
    <property type="match status" value="1"/>
</dbReference>
<evidence type="ECO:0000256" key="2">
    <source>
        <dbReference type="ARBA" id="ARBA00010610"/>
    </source>
</evidence>
<dbReference type="Gene3D" id="4.10.430.10">
    <property type="entry name" value="Histone-like protein H-NS, C-terminal domain"/>
    <property type="match status" value="1"/>
</dbReference>
<evidence type="ECO:0000256" key="3">
    <source>
        <dbReference type="ARBA" id="ARBA00022490"/>
    </source>
</evidence>
<accession>A0ABT1QV07</accession>
<dbReference type="SUPFAM" id="SSF81273">
    <property type="entry name" value="H-NS histone-like proteins"/>
    <property type="match status" value="1"/>
</dbReference>
<name>A0ABT1QV07_9GAMM</name>
<evidence type="ECO:0000256" key="4">
    <source>
        <dbReference type="ARBA" id="ARBA00023125"/>
    </source>
</evidence>
<keyword evidence="3" id="KW-0963">Cytoplasm</keyword>
<reference evidence="7" key="1">
    <citation type="submission" date="2022-07" db="EMBL/GenBank/DDBJ databases">
        <title>Tahibacter sp., a new gammaproteobacterium isolated from the silt sample collected at pig farm.</title>
        <authorList>
            <person name="Chen H."/>
        </authorList>
    </citation>
    <scope>NUCLEOTIDE SEQUENCE</scope>
    <source>
        <strain evidence="7">P2K</strain>
    </source>
</reference>
<feature type="domain" description="DNA-binding protein H-NS-like C-terminal" evidence="6">
    <location>
        <begin position="58"/>
        <end position="103"/>
    </location>
</feature>
<feature type="region of interest" description="Disordered" evidence="5">
    <location>
        <begin position="62"/>
        <end position="81"/>
    </location>
</feature>
<dbReference type="Pfam" id="PF00816">
    <property type="entry name" value="Histone_HNS"/>
    <property type="match status" value="1"/>
</dbReference>
<evidence type="ECO:0000256" key="5">
    <source>
        <dbReference type="SAM" id="MobiDB-lite"/>
    </source>
</evidence>
<gene>
    <name evidence="7" type="ORF">NM961_15480</name>
</gene>
<dbReference type="Proteomes" id="UP001165498">
    <property type="component" value="Unassembled WGS sequence"/>
</dbReference>